<evidence type="ECO:0000256" key="12">
    <source>
        <dbReference type="SAM" id="Phobius"/>
    </source>
</evidence>
<name>A0A517MCZ8_9BACT</name>
<dbReference type="PANTHER" id="PTHR42837">
    <property type="entry name" value="REGULATOR OF SIGMA-E PROTEASE RSEP"/>
    <property type="match status" value="1"/>
</dbReference>
<dbReference type="CDD" id="cd06163">
    <property type="entry name" value="S2P-M50_PDZ_RseP-like"/>
    <property type="match status" value="2"/>
</dbReference>
<dbReference type="PANTHER" id="PTHR42837:SF2">
    <property type="entry name" value="MEMBRANE METALLOPROTEASE ARASP2, CHLOROPLASTIC-RELATED"/>
    <property type="match status" value="1"/>
</dbReference>
<keyword evidence="15" id="KW-1185">Reference proteome</keyword>
<keyword evidence="8 12" id="KW-1133">Transmembrane helix</keyword>
<dbReference type="PROSITE" id="PS50106">
    <property type="entry name" value="PDZ"/>
    <property type="match status" value="2"/>
</dbReference>
<keyword evidence="10 12" id="KW-0472">Membrane</keyword>
<evidence type="ECO:0000256" key="1">
    <source>
        <dbReference type="ARBA" id="ARBA00001947"/>
    </source>
</evidence>
<keyword evidence="4 14" id="KW-0645">Protease</keyword>
<comment type="similarity">
    <text evidence="3">Belongs to the peptidase M50B family.</text>
</comment>
<evidence type="ECO:0000256" key="6">
    <source>
        <dbReference type="ARBA" id="ARBA00022801"/>
    </source>
</evidence>
<dbReference type="Gene3D" id="2.30.42.10">
    <property type="match status" value="2"/>
</dbReference>
<dbReference type="EC" id="3.4.24.-" evidence="14"/>
<evidence type="ECO:0000256" key="3">
    <source>
        <dbReference type="ARBA" id="ARBA00007931"/>
    </source>
</evidence>
<keyword evidence="9" id="KW-0482">Metalloprotease</keyword>
<feature type="transmembrane region" description="Helical" evidence="12">
    <location>
        <begin position="715"/>
        <end position="736"/>
    </location>
</feature>
<comment type="cofactor">
    <cofactor evidence="1">
        <name>Zn(2+)</name>
        <dbReference type="ChEBI" id="CHEBI:29105"/>
    </cofactor>
</comment>
<evidence type="ECO:0000313" key="15">
    <source>
        <dbReference type="Proteomes" id="UP000320672"/>
    </source>
</evidence>
<gene>
    <name evidence="14" type="primary">rseP</name>
    <name evidence="14" type="ORF">FF011L_15080</name>
</gene>
<dbReference type="KEGG" id="rml:FF011L_15080"/>
<evidence type="ECO:0000313" key="14">
    <source>
        <dbReference type="EMBL" id="QDS92759.1"/>
    </source>
</evidence>
<dbReference type="InterPro" id="IPR008915">
    <property type="entry name" value="Peptidase_M50"/>
</dbReference>
<comment type="subcellular location">
    <subcellularLocation>
        <location evidence="2">Membrane</location>
        <topology evidence="2">Multi-pass membrane protein</topology>
    </subcellularLocation>
</comment>
<keyword evidence="6 14" id="KW-0378">Hydrolase</keyword>
<sequence length="739" mass="79970">MALWCEFLTLWAGLSDPSFVAWLGTLANSPTILADTTEPSLISRIGSQVYIWGSVAVGLGLVIFVHELGHFLAAKLCGVKVEKFYVGFDVPLQLGPIKFPRTLGKFRYGETEYGLGILPLGGYVKMLGQDDDPRNMQAEAERIRGESVAGDEDDEPTEQVARQELDPRSYPAKSVGQRMLIISAGVIMNVITGVLFAAYAYGVLGVEYTPAVIGATSPGDPAYDAGIEPGGRVLAVDGDAPDPQMHFSRMTMKILTHGISDPDSPVSLELEYPEGTRTVELQTAVDPWNPSRRVVGISSPALARLGDKVFAEPETPASDVFTAADANADIVAINGNELKVNPLLDVTLNDQVAKYLLKNSDKPVTLSLRRKDSTELHDVTIAPRVMRTLGFAFSVGPIESLVHDGPAEKAGLKKGDRIVAVTGLDNLSAIDLPAQVAKLDGTVHLTVQRGEGEQVETLEFDVEPEAVNATLAPFDSPTGKIALYPLGLAYYPEPIVSQSAVDSLKPGDVISNVAVVWDGDTAPEALQDKMLRPFISRLEDGWDTKEQPMLTSLIRLIQKLPVDTKLRVIAERPPEKQVVDTTVKVIVGDSYWPDRGIVYAPVRFTRYAGSTGEALALGLREGKWKLTEVAQFLRLLVTGKVSRNQVGGPLKIADIAASQAEQGWSPLLLFLTMLSMNLAILNFLPIPALDGGHMVFLIAEAVMGRPVDEQLQMKLTMGGVLALLSLMVFVFANDILTWR</sequence>
<dbReference type="SUPFAM" id="SSF50156">
    <property type="entry name" value="PDZ domain-like"/>
    <property type="match status" value="2"/>
</dbReference>
<keyword evidence="5 12" id="KW-0812">Transmembrane</keyword>
<evidence type="ECO:0000256" key="8">
    <source>
        <dbReference type="ARBA" id="ARBA00022989"/>
    </source>
</evidence>
<evidence type="ECO:0000256" key="5">
    <source>
        <dbReference type="ARBA" id="ARBA00022692"/>
    </source>
</evidence>
<dbReference type="GO" id="GO:0016020">
    <property type="term" value="C:membrane"/>
    <property type="evidence" value="ECO:0007669"/>
    <property type="project" value="UniProtKB-SubCell"/>
</dbReference>
<feature type="domain" description="PDZ" evidence="13">
    <location>
        <begin position="193"/>
        <end position="274"/>
    </location>
</feature>
<dbReference type="Proteomes" id="UP000320672">
    <property type="component" value="Chromosome"/>
</dbReference>
<evidence type="ECO:0000256" key="9">
    <source>
        <dbReference type="ARBA" id="ARBA00023049"/>
    </source>
</evidence>
<dbReference type="SMART" id="SM00228">
    <property type="entry name" value="PDZ"/>
    <property type="match status" value="2"/>
</dbReference>
<dbReference type="RefSeq" id="WP_218933065.1">
    <property type="nucleotide sequence ID" value="NZ_CP036262.1"/>
</dbReference>
<evidence type="ECO:0000256" key="2">
    <source>
        <dbReference type="ARBA" id="ARBA00004141"/>
    </source>
</evidence>
<dbReference type="Pfam" id="PF02163">
    <property type="entry name" value="Peptidase_M50"/>
    <property type="match status" value="1"/>
</dbReference>
<evidence type="ECO:0000256" key="7">
    <source>
        <dbReference type="ARBA" id="ARBA00022833"/>
    </source>
</evidence>
<evidence type="ECO:0000256" key="11">
    <source>
        <dbReference type="SAM" id="MobiDB-lite"/>
    </source>
</evidence>
<feature type="domain" description="PDZ" evidence="13">
    <location>
        <begin position="365"/>
        <end position="451"/>
    </location>
</feature>
<organism evidence="14 15">
    <name type="scientific">Roseimaritima multifibrata</name>
    <dbReference type="NCBI Taxonomy" id="1930274"/>
    <lineage>
        <taxon>Bacteria</taxon>
        <taxon>Pseudomonadati</taxon>
        <taxon>Planctomycetota</taxon>
        <taxon>Planctomycetia</taxon>
        <taxon>Pirellulales</taxon>
        <taxon>Pirellulaceae</taxon>
        <taxon>Roseimaritima</taxon>
    </lineage>
</organism>
<feature type="transmembrane region" description="Helical" evidence="12">
    <location>
        <begin position="179"/>
        <end position="201"/>
    </location>
</feature>
<keyword evidence="7" id="KW-0862">Zinc</keyword>
<dbReference type="InterPro" id="IPR036034">
    <property type="entry name" value="PDZ_sf"/>
</dbReference>
<evidence type="ECO:0000256" key="10">
    <source>
        <dbReference type="ARBA" id="ARBA00023136"/>
    </source>
</evidence>
<dbReference type="InterPro" id="IPR001478">
    <property type="entry name" value="PDZ"/>
</dbReference>
<feature type="region of interest" description="Disordered" evidence="11">
    <location>
        <begin position="142"/>
        <end position="168"/>
    </location>
</feature>
<protein>
    <submittedName>
        <fullName evidence="14">Regulator of sigma-E protease RseP</fullName>
        <ecNumber evidence="14">3.4.24.-</ecNumber>
    </submittedName>
</protein>
<dbReference type="GO" id="GO:0006508">
    <property type="term" value="P:proteolysis"/>
    <property type="evidence" value="ECO:0007669"/>
    <property type="project" value="UniProtKB-KW"/>
</dbReference>
<dbReference type="GO" id="GO:0004222">
    <property type="term" value="F:metalloendopeptidase activity"/>
    <property type="evidence" value="ECO:0007669"/>
    <property type="project" value="InterPro"/>
</dbReference>
<reference evidence="14 15" key="1">
    <citation type="submission" date="2019-02" db="EMBL/GenBank/DDBJ databases">
        <title>Deep-cultivation of Planctomycetes and their phenomic and genomic characterization uncovers novel biology.</title>
        <authorList>
            <person name="Wiegand S."/>
            <person name="Jogler M."/>
            <person name="Boedeker C."/>
            <person name="Pinto D."/>
            <person name="Vollmers J."/>
            <person name="Rivas-Marin E."/>
            <person name="Kohn T."/>
            <person name="Peeters S.H."/>
            <person name="Heuer A."/>
            <person name="Rast P."/>
            <person name="Oberbeckmann S."/>
            <person name="Bunk B."/>
            <person name="Jeske O."/>
            <person name="Meyerdierks A."/>
            <person name="Storesund J.E."/>
            <person name="Kallscheuer N."/>
            <person name="Luecker S."/>
            <person name="Lage O.M."/>
            <person name="Pohl T."/>
            <person name="Merkel B.J."/>
            <person name="Hornburger P."/>
            <person name="Mueller R.-W."/>
            <person name="Bruemmer F."/>
            <person name="Labrenz M."/>
            <person name="Spormann A.M."/>
            <person name="Op den Camp H."/>
            <person name="Overmann J."/>
            <person name="Amann R."/>
            <person name="Jetten M.S.M."/>
            <person name="Mascher T."/>
            <person name="Medema M.H."/>
            <person name="Devos D.P."/>
            <person name="Kaster A.-K."/>
            <person name="Ovreas L."/>
            <person name="Rohde M."/>
            <person name="Galperin M.Y."/>
            <person name="Jogler C."/>
        </authorList>
    </citation>
    <scope>NUCLEOTIDE SEQUENCE [LARGE SCALE GENOMIC DNA]</scope>
    <source>
        <strain evidence="14 15">FF011L</strain>
    </source>
</reference>
<dbReference type="InterPro" id="IPR004387">
    <property type="entry name" value="Pept_M50_Zn"/>
</dbReference>
<dbReference type="EMBL" id="CP036262">
    <property type="protein sequence ID" value="QDS92759.1"/>
    <property type="molecule type" value="Genomic_DNA"/>
</dbReference>
<evidence type="ECO:0000259" key="13">
    <source>
        <dbReference type="PROSITE" id="PS50106"/>
    </source>
</evidence>
<accession>A0A517MCZ8</accession>
<feature type="transmembrane region" description="Helical" evidence="12">
    <location>
        <begin position="49"/>
        <end position="73"/>
    </location>
</feature>
<dbReference type="AlphaFoldDB" id="A0A517MCZ8"/>
<proteinExistence type="inferred from homology"/>
<evidence type="ECO:0000256" key="4">
    <source>
        <dbReference type="ARBA" id="ARBA00022670"/>
    </source>
</evidence>